<feature type="domain" description="Aminotransferase class V" evidence="7">
    <location>
        <begin position="3"/>
        <end position="374"/>
    </location>
</feature>
<dbReference type="InterPro" id="IPR015421">
    <property type="entry name" value="PyrdxlP-dep_Trfase_major"/>
</dbReference>
<accession>A0A410DMY5</accession>
<dbReference type="PANTHER" id="PTHR43586:SF4">
    <property type="entry name" value="ISOPENICILLIN N EPIMERASE"/>
    <property type="match status" value="1"/>
</dbReference>
<comment type="similarity">
    <text evidence="2">Belongs to the class-V pyridoxal-phosphate-dependent aminotransferase family. Csd subfamily.</text>
</comment>
<dbReference type="NCBIfam" id="TIGR01977">
    <property type="entry name" value="am_tr_V_EF2568"/>
    <property type="match status" value="1"/>
</dbReference>
<evidence type="ECO:0000256" key="2">
    <source>
        <dbReference type="ARBA" id="ARBA00010447"/>
    </source>
</evidence>
<evidence type="ECO:0000256" key="1">
    <source>
        <dbReference type="ARBA" id="ARBA00001933"/>
    </source>
</evidence>
<gene>
    <name evidence="8" type="ORF">C1I91_01295</name>
</gene>
<evidence type="ECO:0000256" key="3">
    <source>
        <dbReference type="ARBA" id="ARBA00012239"/>
    </source>
</evidence>
<evidence type="ECO:0000256" key="4">
    <source>
        <dbReference type="ARBA" id="ARBA00022898"/>
    </source>
</evidence>
<dbReference type="RefSeq" id="WP_128210870.1">
    <property type="nucleotide sequence ID" value="NZ_CP025746.1"/>
</dbReference>
<dbReference type="PIRSF" id="PIRSF005572">
    <property type="entry name" value="NifS"/>
    <property type="match status" value="1"/>
</dbReference>
<reference evidence="8 9" key="1">
    <citation type="submission" date="2018-01" db="EMBL/GenBank/DDBJ databases">
        <title>Genome Sequencing and Assembly of Anaerobacter polyendosporus strain CT4.</title>
        <authorList>
            <person name="Tachaapaikoon C."/>
            <person name="Sutheeworapong S."/>
            <person name="Jenjaroenpun P."/>
            <person name="Wongsurawat T."/>
            <person name="Nookeaw I."/>
            <person name="Cheawchanlertfa P."/>
            <person name="Kosugi A."/>
            <person name="Cheevadhanarak S."/>
            <person name="Ratanakhanokchai K."/>
        </authorList>
    </citation>
    <scope>NUCLEOTIDE SEQUENCE [LARGE SCALE GENOMIC DNA]</scope>
    <source>
        <strain evidence="8 9">CT4</strain>
    </source>
</reference>
<dbReference type="InterPro" id="IPR015424">
    <property type="entry name" value="PyrdxlP-dep_Trfase"/>
</dbReference>
<dbReference type="SUPFAM" id="SSF53383">
    <property type="entry name" value="PLP-dependent transferases"/>
    <property type="match status" value="1"/>
</dbReference>
<dbReference type="Gene3D" id="3.90.1150.10">
    <property type="entry name" value="Aspartate Aminotransferase, domain 1"/>
    <property type="match status" value="1"/>
</dbReference>
<dbReference type="InterPro" id="IPR020578">
    <property type="entry name" value="Aminotrans_V_PyrdxlP_BS"/>
</dbReference>
<dbReference type="PANTHER" id="PTHR43586">
    <property type="entry name" value="CYSTEINE DESULFURASE"/>
    <property type="match status" value="1"/>
</dbReference>
<evidence type="ECO:0000313" key="8">
    <source>
        <dbReference type="EMBL" id="QAA30417.1"/>
    </source>
</evidence>
<comment type="cofactor">
    <cofactor evidence="1 6">
        <name>pyridoxal 5'-phosphate</name>
        <dbReference type="ChEBI" id="CHEBI:597326"/>
    </cofactor>
</comment>
<dbReference type="AlphaFoldDB" id="A0A410DMY5"/>
<evidence type="ECO:0000313" key="9">
    <source>
        <dbReference type="Proteomes" id="UP000286268"/>
    </source>
</evidence>
<dbReference type="EMBL" id="CP025746">
    <property type="protein sequence ID" value="QAA30417.1"/>
    <property type="molecule type" value="Genomic_DNA"/>
</dbReference>
<protein>
    <recommendedName>
        <fullName evidence="3">cysteine desulfurase</fullName>
        <ecNumber evidence="3">2.8.1.7</ecNumber>
    </recommendedName>
</protein>
<sequence>MNIYFDNASTSFPKPLSVSQSVYDFMINSGGNAGRGASASSLKSSELVYECREALCNFFNFDKTENVIFTQNITHSLNILLLSIIKDGWHVITSSMEHNSVLRPLTLLKNQGKIELDIVQCNSDGLIDVTSIEKLIKSNTKLVVLSHASNVVGTIQPLEQIGLFCKQNNLFFIVDTAQSAGSTLVDFKKLNCDALAFTGHKSLLGPQGIGGFLINDKLNEIASVIFSGGSGSMSSSLIHPDYLPDKFEYGTLNLPGIVGLKAGIDFINKEGLTSIRSKEKLLTNKILDIFSDLKEIDVLGYKSTNKERTSVISFNVINRDPSEIAYLLDNQYGVITRTGLHCAPLAHKTIGTYPTGTVRISPGYFNNLDEVDILFKALKNIIGGN</sequence>
<organism evidence="8 9">
    <name type="scientific">Clostridium manihotivorum</name>
    <dbReference type="NCBI Taxonomy" id="2320868"/>
    <lineage>
        <taxon>Bacteria</taxon>
        <taxon>Bacillati</taxon>
        <taxon>Bacillota</taxon>
        <taxon>Clostridia</taxon>
        <taxon>Eubacteriales</taxon>
        <taxon>Clostridiaceae</taxon>
        <taxon>Clostridium</taxon>
    </lineage>
</organism>
<dbReference type="KEGG" id="cmah:C1I91_01295"/>
<dbReference type="Gene3D" id="3.40.640.10">
    <property type="entry name" value="Type I PLP-dependent aspartate aminotransferase-like (Major domain)"/>
    <property type="match status" value="1"/>
</dbReference>
<dbReference type="GO" id="GO:0031071">
    <property type="term" value="F:cysteine desulfurase activity"/>
    <property type="evidence" value="ECO:0007669"/>
    <property type="project" value="UniProtKB-EC"/>
</dbReference>
<dbReference type="Pfam" id="PF00266">
    <property type="entry name" value="Aminotran_5"/>
    <property type="match status" value="1"/>
</dbReference>
<proteinExistence type="inferred from homology"/>
<dbReference type="InterPro" id="IPR010969">
    <property type="entry name" value="Cys_dSase-rel_unknwn_funct"/>
</dbReference>
<dbReference type="InterPro" id="IPR015422">
    <property type="entry name" value="PyrdxlP-dep_Trfase_small"/>
</dbReference>
<dbReference type="OrthoDB" id="9804366at2"/>
<comment type="catalytic activity">
    <reaction evidence="5">
        <text>(sulfur carrier)-H + L-cysteine = (sulfur carrier)-SH + L-alanine</text>
        <dbReference type="Rhea" id="RHEA:43892"/>
        <dbReference type="Rhea" id="RHEA-COMP:14737"/>
        <dbReference type="Rhea" id="RHEA-COMP:14739"/>
        <dbReference type="ChEBI" id="CHEBI:29917"/>
        <dbReference type="ChEBI" id="CHEBI:35235"/>
        <dbReference type="ChEBI" id="CHEBI:57972"/>
        <dbReference type="ChEBI" id="CHEBI:64428"/>
        <dbReference type="EC" id="2.8.1.7"/>
    </reaction>
</comment>
<dbReference type="PROSITE" id="PS00595">
    <property type="entry name" value="AA_TRANSFER_CLASS_5"/>
    <property type="match status" value="1"/>
</dbReference>
<evidence type="ECO:0000259" key="7">
    <source>
        <dbReference type="Pfam" id="PF00266"/>
    </source>
</evidence>
<evidence type="ECO:0000256" key="5">
    <source>
        <dbReference type="ARBA" id="ARBA00050776"/>
    </source>
</evidence>
<dbReference type="EC" id="2.8.1.7" evidence="3"/>
<evidence type="ECO:0000256" key="6">
    <source>
        <dbReference type="RuleBase" id="RU004504"/>
    </source>
</evidence>
<dbReference type="InterPro" id="IPR000192">
    <property type="entry name" value="Aminotrans_V_dom"/>
</dbReference>
<keyword evidence="4" id="KW-0663">Pyridoxal phosphate</keyword>
<name>A0A410DMY5_9CLOT</name>
<dbReference type="Proteomes" id="UP000286268">
    <property type="component" value="Chromosome"/>
</dbReference>
<dbReference type="InterPro" id="IPR016454">
    <property type="entry name" value="Cysteine_dSase"/>
</dbReference>
<keyword evidence="9" id="KW-1185">Reference proteome</keyword>